<reference evidence="7" key="1">
    <citation type="journal article" date="2019" name="Int. J. Syst. Evol. Microbiol.">
        <title>The Global Catalogue of Microorganisms (GCM) 10K type strain sequencing project: providing services to taxonomists for standard genome sequencing and annotation.</title>
        <authorList>
            <consortium name="The Broad Institute Genomics Platform"/>
            <consortium name="The Broad Institute Genome Sequencing Center for Infectious Disease"/>
            <person name="Wu L."/>
            <person name="Ma J."/>
        </authorList>
    </citation>
    <scope>NUCLEOTIDE SEQUENCE [LARGE SCALE GENOMIC DNA]</scope>
    <source>
        <strain evidence="7">CGMCC 4.7283</strain>
    </source>
</reference>
<keyword evidence="7" id="KW-1185">Reference proteome</keyword>
<evidence type="ECO:0000256" key="3">
    <source>
        <dbReference type="ARBA" id="ARBA00023098"/>
    </source>
</evidence>
<keyword evidence="1" id="KW-0436">Ligase</keyword>
<dbReference type="Pfam" id="PF00501">
    <property type="entry name" value="AMP-binding"/>
    <property type="match status" value="1"/>
</dbReference>
<dbReference type="InterPro" id="IPR000873">
    <property type="entry name" value="AMP-dep_synth/lig_dom"/>
</dbReference>
<dbReference type="EMBL" id="JBHSGI010000031">
    <property type="protein sequence ID" value="MFC4670796.1"/>
    <property type="molecule type" value="Genomic_DNA"/>
</dbReference>
<comment type="caution">
    <text evidence="6">The sequence shown here is derived from an EMBL/GenBank/DDBJ whole genome shotgun (WGS) entry which is preliminary data.</text>
</comment>
<dbReference type="Gene3D" id="3.40.50.12780">
    <property type="entry name" value="N-terminal domain of ligase-like"/>
    <property type="match status" value="1"/>
</dbReference>
<dbReference type="RefSeq" id="WP_380720212.1">
    <property type="nucleotide sequence ID" value="NZ_JBHSGI010000031.1"/>
</dbReference>
<dbReference type="InterPro" id="IPR042099">
    <property type="entry name" value="ANL_N_sf"/>
</dbReference>
<keyword evidence="3" id="KW-0443">Lipid metabolism</keyword>
<dbReference type="PANTHER" id="PTHR43272">
    <property type="entry name" value="LONG-CHAIN-FATTY-ACID--COA LIGASE"/>
    <property type="match status" value="1"/>
</dbReference>
<dbReference type="InterPro" id="IPR045851">
    <property type="entry name" value="AMP-bd_C_sf"/>
</dbReference>
<name>A0ABV9KLI0_9RHOB</name>
<feature type="domain" description="AMP-dependent synthetase/ligase" evidence="5">
    <location>
        <begin position="46"/>
        <end position="472"/>
    </location>
</feature>
<keyword evidence="2" id="KW-0276">Fatty acid metabolism</keyword>
<accession>A0ABV9KLI0</accession>
<dbReference type="InterPro" id="IPR020845">
    <property type="entry name" value="AMP-binding_CS"/>
</dbReference>
<evidence type="ECO:0000256" key="2">
    <source>
        <dbReference type="ARBA" id="ARBA00022832"/>
    </source>
</evidence>
<evidence type="ECO:0000313" key="6">
    <source>
        <dbReference type="EMBL" id="MFC4670796.1"/>
    </source>
</evidence>
<dbReference type="SUPFAM" id="SSF56801">
    <property type="entry name" value="Acetyl-CoA synthetase-like"/>
    <property type="match status" value="1"/>
</dbReference>
<evidence type="ECO:0000256" key="1">
    <source>
        <dbReference type="ARBA" id="ARBA00022598"/>
    </source>
</evidence>
<gene>
    <name evidence="6" type="ORF">ACFO5X_19775</name>
</gene>
<dbReference type="PANTHER" id="PTHR43272:SF32">
    <property type="entry name" value="AMP-DEPENDENT SYNTHETASE_LIGASE DOMAIN-CONTAINING PROTEIN"/>
    <property type="match status" value="1"/>
</dbReference>
<dbReference type="Proteomes" id="UP001595973">
    <property type="component" value="Unassembled WGS sequence"/>
</dbReference>
<sequence>MNDQTFMTAPDAGQLLDAARRRLPAGFNPFDPENLKGGTGTLPRLLREHARRHGGELALREKVLGVWERNDWAHYYGQARRFAFALLSLGLKRGDRIVIASENSPQWYYADLGAEMIGVVPVGIYPTNPWPELQYIVRHCGARLAVCGDQEQTDKVLDAQAQDGGLPDLEHVVCVDMKGMRDYAQPGLMSFDALLELGDAYVARTAQAEAELDAMIEDTSPDDVALMVYTSGTTGPPKGGMLTHRNIIYSTYNYARAVGADVRRIDAVGYLPLCHAAERCYSMAMLLCVGGTVSFAESIDTVNENVREIAPTFMVGVPRIWEKMKEGFEFRLRESGAVQKALAGWLFRQGRRLDDIRQRNDGALSPGQRVQAWLLHWALFRNVQRHMGLDRTYHRLCAGAAVSPETIRFFSIIGLPLSQGYGMTEVAGCVFIQRPGAFRLGGCGLPLEGTQYDIAEDGEIRLGGPAVFKGYFRDAAATDNTMEDGMLLSGDIVSVLDNGEISVVDRKKAIIITSGGKNIAPSEIENALKDSPYIKEVIVTGDGRKFLGALIQIDFDNVGLWAGDRNLSYTTYRSLALLPEVRTLVQGIVDEVNGRFARVENIRRFVILEKELDHDDGELTATQKVRRSIIDTKFEKELEQIYGKVPA</sequence>
<dbReference type="PROSITE" id="PS00455">
    <property type="entry name" value="AMP_BINDING"/>
    <property type="match status" value="1"/>
</dbReference>
<proteinExistence type="predicted"/>
<protein>
    <submittedName>
        <fullName evidence="6">AMP-dependent synthetase/ligase</fullName>
    </submittedName>
</protein>
<dbReference type="Gene3D" id="3.30.300.30">
    <property type="match status" value="1"/>
</dbReference>
<evidence type="ECO:0000256" key="4">
    <source>
        <dbReference type="ARBA" id="ARBA00024484"/>
    </source>
</evidence>
<dbReference type="Pfam" id="PF23562">
    <property type="entry name" value="AMP-binding_C_3"/>
    <property type="match status" value="1"/>
</dbReference>
<evidence type="ECO:0000259" key="5">
    <source>
        <dbReference type="Pfam" id="PF00501"/>
    </source>
</evidence>
<organism evidence="6 7">
    <name type="scientific">Seohaeicola nanhaiensis</name>
    <dbReference type="NCBI Taxonomy" id="1387282"/>
    <lineage>
        <taxon>Bacteria</taxon>
        <taxon>Pseudomonadati</taxon>
        <taxon>Pseudomonadota</taxon>
        <taxon>Alphaproteobacteria</taxon>
        <taxon>Rhodobacterales</taxon>
        <taxon>Roseobacteraceae</taxon>
        <taxon>Seohaeicola</taxon>
    </lineage>
</organism>
<comment type="catalytic activity">
    <reaction evidence="4">
        <text>a long-chain fatty acid + ATP + CoA = a long-chain fatty acyl-CoA + AMP + diphosphate</text>
        <dbReference type="Rhea" id="RHEA:15421"/>
        <dbReference type="ChEBI" id="CHEBI:30616"/>
        <dbReference type="ChEBI" id="CHEBI:33019"/>
        <dbReference type="ChEBI" id="CHEBI:57287"/>
        <dbReference type="ChEBI" id="CHEBI:57560"/>
        <dbReference type="ChEBI" id="CHEBI:83139"/>
        <dbReference type="ChEBI" id="CHEBI:456215"/>
        <dbReference type="EC" id="6.2.1.3"/>
    </reaction>
    <physiologicalReaction direction="left-to-right" evidence="4">
        <dbReference type="Rhea" id="RHEA:15422"/>
    </physiologicalReaction>
</comment>
<evidence type="ECO:0000313" key="7">
    <source>
        <dbReference type="Proteomes" id="UP001595973"/>
    </source>
</evidence>